<dbReference type="EMBL" id="SPKJ01000049">
    <property type="protein sequence ID" value="MYZ48825.1"/>
    <property type="molecule type" value="Genomic_DNA"/>
</dbReference>
<dbReference type="Gene3D" id="1.10.260.40">
    <property type="entry name" value="lambda repressor-like DNA-binding domains"/>
    <property type="match status" value="1"/>
</dbReference>
<dbReference type="AlphaFoldDB" id="A0A964T5K1"/>
<accession>A0A964T5K1</accession>
<organism evidence="1 2">
    <name type="scientific">Propylenella binzhouense</name>
    <dbReference type="NCBI Taxonomy" id="2555902"/>
    <lineage>
        <taxon>Bacteria</taxon>
        <taxon>Pseudomonadati</taxon>
        <taxon>Pseudomonadota</taxon>
        <taxon>Alphaproteobacteria</taxon>
        <taxon>Hyphomicrobiales</taxon>
        <taxon>Propylenellaceae</taxon>
        <taxon>Propylenella</taxon>
    </lineage>
</organism>
<dbReference type="RefSeq" id="WP_161141169.1">
    <property type="nucleotide sequence ID" value="NZ_SPKJ01000049.1"/>
</dbReference>
<sequence length="96" mass="9951">MKTISARQMKAARALLGWSEDDLAARAGLKRDDLAGMEEEDLAFVAPPDAAEAVVQAFAAAGIEFLNAGGEVGVRLCPAPEVNGLRPSELNAANDG</sequence>
<proteinExistence type="predicted"/>
<name>A0A964T5K1_9HYPH</name>
<evidence type="ECO:0000313" key="2">
    <source>
        <dbReference type="Proteomes" id="UP000773614"/>
    </source>
</evidence>
<protein>
    <submittedName>
        <fullName evidence="1">Transcriptional regulator</fullName>
    </submittedName>
</protein>
<dbReference type="InterPro" id="IPR010982">
    <property type="entry name" value="Lambda_DNA-bd_dom_sf"/>
</dbReference>
<gene>
    <name evidence="1" type="ORF">E4O86_14010</name>
</gene>
<keyword evidence="2" id="KW-1185">Reference proteome</keyword>
<reference evidence="1" key="1">
    <citation type="submission" date="2019-03" db="EMBL/GenBank/DDBJ databases">
        <title>Afifella sp. nov., isolated from activated sludge.</title>
        <authorList>
            <person name="Li Q."/>
            <person name="Liu Y."/>
        </authorList>
    </citation>
    <scope>NUCLEOTIDE SEQUENCE</scope>
    <source>
        <strain evidence="1">L72</strain>
    </source>
</reference>
<dbReference type="Proteomes" id="UP000773614">
    <property type="component" value="Unassembled WGS sequence"/>
</dbReference>
<dbReference type="GO" id="GO:0003677">
    <property type="term" value="F:DNA binding"/>
    <property type="evidence" value="ECO:0007669"/>
    <property type="project" value="InterPro"/>
</dbReference>
<evidence type="ECO:0000313" key="1">
    <source>
        <dbReference type="EMBL" id="MYZ48825.1"/>
    </source>
</evidence>
<dbReference type="OrthoDB" id="9796370at2"/>
<comment type="caution">
    <text evidence="1">The sequence shown here is derived from an EMBL/GenBank/DDBJ whole genome shotgun (WGS) entry which is preliminary data.</text>
</comment>